<keyword evidence="7" id="KW-1185">Reference proteome</keyword>
<dbReference type="InterPro" id="IPR002893">
    <property type="entry name" value="Znf_MYND"/>
</dbReference>
<evidence type="ECO:0000256" key="1">
    <source>
        <dbReference type="ARBA" id="ARBA00022723"/>
    </source>
</evidence>
<keyword evidence="1" id="KW-0479">Metal-binding</keyword>
<evidence type="ECO:0000313" key="8">
    <source>
        <dbReference type="RefSeq" id="XP_014479264.1"/>
    </source>
</evidence>
<reference evidence="8" key="1">
    <citation type="submission" date="2025-08" db="UniProtKB">
        <authorList>
            <consortium name="RefSeq"/>
        </authorList>
    </citation>
    <scope>IDENTIFICATION</scope>
</reference>
<protein>
    <submittedName>
        <fullName evidence="8">Uncharacterized protein LOC106746774 isoform X1</fullName>
    </submittedName>
</protein>
<feature type="region of interest" description="Disordered" evidence="5">
    <location>
        <begin position="719"/>
        <end position="772"/>
    </location>
</feature>
<dbReference type="GeneID" id="106746774"/>
<gene>
    <name evidence="8" type="primary">LOC106746774</name>
</gene>
<dbReference type="RefSeq" id="XP_014479264.1">
    <property type="nucleotide sequence ID" value="XM_014623778.1"/>
</dbReference>
<proteinExistence type="predicted"/>
<feature type="compositionally biased region" description="Polar residues" evidence="5">
    <location>
        <begin position="620"/>
        <end position="631"/>
    </location>
</feature>
<accession>A0A6P3XMQ8</accession>
<evidence type="ECO:0000313" key="7">
    <source>
        <dbReference type="Proteomes" id="UP000515204"/>
    </source>
</evidence>
<dbReference type="OrthoDB" id="7632287at2759"/>
<dbReference type="GO" id="GO:0008270">
    <property type="term" value="F:zinc ion binding"/>
    <property type="evidence" value="ECO:0007669"/>
    <property type="project" value="UniProtKB-KW"/>
</dbReference>
<keyword evidence="3" id="KW-0862">Zinc</keyword>
<feature type="domain" description="MYND-type" evidence="6">
    <location>
        <begin position="1347"/>
        <end position="1384"/>
    </location>
</feature>
<sequence>MELQEKDAIDECSTCKDCAECQLQSSAAKTRETDGDLTNDEEHFDYYESELNETASMSSTVTSIDYEVPILVDLTSEESKATWKQTILKRFGDGKSAEMSEPRIMIADSSSRLQRSGTGGSLATALRDRGPCVIPVQPNRSLPIRPAPPMPTRSASIVTSRKARSPILLKPSRPASGLDVVEVVQSEKSRALTNEFLPFGRQDGKSDDGMMLAGELIGRTDYVLPDVRTNVVQITQEINSVKRKSSDDRDREYEKEITKDVKKRRKSHEVDANHTRDERIENILKEYSRTYSSNLADKGERKSQHVVLGLWDGDKRCSPSVVVSTTEAEKTKEICNKVVPPLRLKKVVREASTIAEYHNVEVSAEPGNELNYRIVTGATPRPESPSGYSASFWSSMDAEGDVDGRQTLRDKNRRSSPKTSDGYKIKYRRNRLRQKLRELRGKALELSHEMAVRSNNGDTSPQCSTRLRQMMNCYEKQIENVSKLLCKLSASIPPSASNDVVDLDYENELDEEAERTAIDSGGVAAQVVNGLAASPSPPKLSPLSPIDYEKIKSPDRMRDSPPVLPRVYIAIQPTTLGFMKNFSAAKNWHGGGDRDDTSSTIEIGVKVLDDAERTIIRDGATTNEPALSPVSSFEDGPAEWDAEVLSPKLSDLKSPEVGEKVQVDTKTFDDGAGHRRSTPSNDFLLDATMNIEIDGGDTKEPADVQGCHLEEVVTQTAEIQAASGSAQAAREKQEDELERNRPSEALPSSGPVPEETEKNTEQASYDPVEQVNSEGRTVAPIVAQEVSTIVARPQVATSNVMSILQLQSNYYGSPVARDNVVFTGVIQNTRNAQKVTTSVSQSVALNPTMPLVFDQSGSAVSSSNQQCVVLPNSCNNEVAQESAGQRKEGNRIMTEQFPTLGNWVTRMSKKQPTKSKSKLPSGVTLPTVSTAEVARVPGVEAQKVRASVPSSVIRSNIVNVAPQWNTERWQRQQHQQRQQQLYAAAAASSAPPAVRPGICPPISVTQFYPSNYPIDPYGNGSAFGYHTMCPYGDYPYHSRLHTAAATAPPMSGYQIPLQDPSPLRQMQQLDKRFPAHLQDAATRHFATDLLKYPALSAAGNYQHTAAGLEFDRLRTATAATQQNGTTGASAACLPPPPPLLLPSPQPPAPLQTSAAQQTLARAPLAGYSSSASQLGRNRMIPDVVAAAAAAAVVAAASFGRQRGPLPPYGRPDADMVSGGIGAMIDSESTQLMANRAASRERLPEQVQSAGVAHPNSRMNNAGYHQLQNLILDRLPYVKTDDAYSQPVIYGENAGQEASSVSSSAYKANVALSSLITKEAVRKESRNCDTPHLGKVNRNLDTTSNLECSNCGLTGSMFKCLGCEAAFYCDERCQTRHWSIHVEKCPKRMPKLKKLI</sequence>
<dbReference type="SUPFAM" id="SSF144232">
    <property type="entry name" value="HIT/MYND zinc finger-like"/>
    <property type="match status" value="1"/>
</dbReference>
<feature type="region of interest" description="Disordered" evidence="5">
    <location>
        <begin position="138"/>
        <end position="159"/>
    </location>
</feature>
<keyword evidence="2 4" id="KW-0863">Zinc-finger</keyword>
<evidence type="ECO:0000256" key="4">
    <source>
        <dbReference type="PROSITE-ProRule" id="PRU00134"/>
    </source>
</evidence>
<dbReference type="PROSITE" id="PS50865">
    <property type="entry name" value="ZF_MYND_2"/>
    <property type="match status" value="1"/>
</dbReference>
<dbReference type="KEGG" id="dqu:106746774"/>
<evidence type="ECO:0000256" key="5">
    <source>
        <dbReference type="SAM" id="MobiDB-lite"/>
    </source>
</evidence>
<dbReference type="Gene3D" id="6.10.140.2220">
    <property type="match status" value="1"/>
</dbReference>
<dbReference type="PROSITE" id="PS01360">
    <property type="entry name" value="ZF_MYND_1"/>
    <property type="match status" value="1"/>
</dbReference>
<dbReference type="Pfam" id="PF01753">
    <property type="entry name" value="zf-MYND"/>
    <property type="match status" value="1"/>
</dbReference>
<name>A0A6P3XMQ8_DINQU</name>
<evidence type="ECO:0000256" key="3">
    <source>
        <dbReference type="ARBA" id="ARBA00022833"/>
    </source>
</evidence>
<organism evidence="7 8">
    <name type="scientific">Dinoponera quadriceps</name>
    <name type="common">South American ant</name>
    <dbReference type="NCBI Taxonomy" id="609295"/>
    <lineage>
        <taxon>Eukaryota</taxon>
        <taxon>Metazoa</taxon>
        <taxon>Ecdysozoa</taxon>
        <taxon>Arthropoda</taxon>
        <taxon>Hexapoda</taxon>
        <taxon>Insecta</taxon>
        <taxon>Pterygota</taxon>
        <taxon>Neoptera</taxon>
        <taxon>Endopterygota</taxon>
        <taxon>Hymenoptera</taxon>
        <taxon>Apocrita</taxon>
        <taxon>Aculeata</taxon>
        <taxon>Formicoidea</taxon>
        <taxon>Formicidae</taxon>
        <taxon>Ponerinae</taxon>
        <taxon>Ponerini</taxon>
        <taxon>Dinoponera</taxon>
    </lineage>
</organism>
<evidence type="ECO:0000256" key="2">
    <source>
        <dbReference type="ARBA" id="ARBA00022771"/>
    </source>
</evidence>
<feature type="region of interest" description="Disordered" evidence="5">
    <location>
        <begin position="400"/>
        <end position="426"/>
    </location>
</feature>
<feature type="region of interest" description="Disordered" evidence="5">
    <location>
        <begin position="617"/>
        <end position="637"/>
    </location>
</feature>
<feature type="compositionally biased region" description="Basic and acidic residues" evidence="5">
    <location>
        <begin position="729"/>
        <end position="742"/>
    </location>
</feature>
<evidence type="ECO:0000259" key="6">
    <source>
        <dbReference type="PROSITE" id="PS50865"/>
    </source>
</evidence>
<dbReference type="Proteomes" id="UP000515204">
    <property type="component" value="Unplaced"/>
</dbReference>